<dbReference type="EMBL" id="CP045929">
    <property type="protein sequence ID" value="QGK70716.1"/>
    <property type="molecule type" value="Genomic_DNA"/>
</dbReference>
<dbReference type="KEGG" id="sace:GIY23_15395"/>
<feature type="transmembrane region" description="Helical" evidence="8">
    <location>
        <begin position="318"/>
        <end position="341"/>
    </location>
</feature>
<evidence type="ECO:0000259" key="9">
    <source>
        <dbReference type="PROSITE" id="PS50850"/>
    </source>
</evidence>
<evidence type="ECO:0000313" key="10">
    <source>
        <dbReference type="EMBL" id="QGK70716.1"/>
    </source>
</evidence>
<feature type="transmembrane region" description="Helical" evidence="8">
    <location>
        <begin position="96"/>
        <end position="114"/>
    </location>
</feature>
<dbReference type="GO" id="GO:0022857">
    <property type="term" value="F:transmembrane transporter activity"/>
    <property type="evidence" value="ECO:0007669"/>
    <property type="project" value="InterPro"/>
</dbReference>
<dbReference type="Gene3D" id="1.20.1250.20">
    <property type="entry name" value="MFS general substrate transporter like domains"/>
    <property type="match status" value="1"/>
</dbReference>
<proteinExistence type="predicted"/>
<feature type="domain" description="Major facilitator superfamily (MFS) profile" evidence="9">
    <location>
        <begin position="28"/>
        <end position="409"/>
    </location>
</feature>
<evidence type="ECO:0000256" key="7">
    <source>
        <dbReference type="SAM" id="MobiDB-lite"/>
    </source>
</evidence>
<evidence type="ECO:0000256" key="8">
    <source>
        <dbReference type="SAM" id="Phobius"/>
    </source>
</evidence>
<comment type="subcellular location">
    <subcellularLocation>
        <location evidence="1">Cell membrane</location>
        <topology evidence="1">Multi-pass membrane protein</topology>
    </subcellularLocation>
</comment>
<feature type="compositionally biased region" description="Basic and acidic residues" evidence="7">
    <location>
        <begin position="433"/>
        <end position="445"/>
    </location>
</feature>
<dbReference type="PROSITE" id="PS50850">
    <property type="entry name" value="MFS"/>
    <property type="match status" value="1"/>
</dbReference>
<evidence type="ECO:0000256" key="1">
    <source>
        <dbReference type="ARBA" id="ARBA00004651"/>
    </source>
</evidence>
<keyword evidence="11" id="KW-1185">Reference proteome</keyword>
<name>A0A5Q3QBH3_9PSEU</name>
<feature type="transmembrane region" description="Helical" evidence="8">
    <location>
        <begin position="292"/>
        <end position="312"/>
    </location>
</feature>
<dbReference type="InterPro" id="IPR036259">
    <property type="entry name" value="MFS_trans_sf"/>
</dbReference>
<dbReference type="InterPro" id="IPR005829">
    <property type="entry name" value="Sugar_transporter_CS"/>
</dbReference>
<feature type="transmembrane region" description="Helical" evidence="8">
    <location>
        <begin position="353"/>
        <end position="377"/>
    </location>
</feature>
<evidence type="ECO:0000256" key="2">
    <source>
        <dbReference type="ARBA" id="ARBA00022448"/>
    </source>
</evidence>
<feature type="region of interest" description="Disordered" evidence="7">
    <location>
        <begin position="414"/>
        <end position="445"/>
    </location>
</feature>
<feature type="transmembrane region" description="Helical" evidence="8">
    <location>
        <begin position="33"/>
        <end position="52"/>
    </location>
</feature>
<dbReference type="InterPro" id="IPR011701">
    <property type="entry name" value="MFS"/>
</dbReference>
<feature type="transmembrane region" description="Helical" evidence="8">
    <location>
        <begin position="120"/>
        <end position="143"/>
    </location>
</feature>
<protein>
    <submittedName>
        <fullName evidence="10">MFS transporter</fullName>
    </submittedName>
</protein>
<dbReference type="PANTHER" id="PTHR23517">
    <property type="entry name" value="RESISTANCE PROTEIN MDTM, PUTATIVE-RELATED-RELATED"/>
    <property type="match status" value="1"/>
</dbReference>
<accession>A0A5Q3QBH3</accession>
<dbReference type="InterPro" id="IPR020846">
    <property type="entry name" value="MFS_dom"/>
</dbReference>
<dbReference type="Proteomes" id="UP000371041">
    <property type="component" value="Chromosome"/>
</dbReference>
<dbReference type="InterPro" id="IPR050171">
    <property type="entry name" value="MFS_Transporters"/>
</dbReference>
<feature type="transmembrane region" description="Helical" evidence="8">
    <location>
        <begin position="264"/>
        <end position="285"/>
    </location>
</feature>
<evidence type="ECO:0000256" key="5">
    <source>
        <dbReference type="ARBA" id="ARBA00022989"/>
    </source>
</evidence>
<keyword evidence="5 8" id="KW-1133">Transmembrane helix</keyword>
<keyword evidence="3" id="KW-1003">Cell membrane</keyword>
<feature type="transmembrane region" description="Helical" evidence="8">
    <location>
        <begin position="64"/>
        <end position="84"/>
    </location>
</feature>
<dbReference type="PANTHER" id="PTHR23517:SF13">
    <property type="entry name" value="MAJOR FACILITATOR SUPERFAMILY MFS_1"/>
    <property type="match status" value="1"/>
</dbReference>
<feature type="transmembrane region" description="Helical" evidence="8">
    <location>
        <begin position="155"/>
        <end position="176"/>
    </location>
</feature>
<gene>
    <name evidence="10" type="ORF">GIY23_15395</name>
</gene>
<evidence type="ECO:0000256" key="4">
    <source>
        <dbReference type="ARBA" id="ARBA00022692"/>
    </source>
</evidence>
<reference evidence="11" key="1">
    <citation type="submission" date="2019-11" db="EMBL/GenBank/DDBJ databases">
        <title>The complete genome sequence of Saccharopolyspora sp. E2A.</title>
        <authorList>
            <person name="Zhang G."/>
        </authorList>
    </citation>
    <scope>NUCLEOTIDE SEQUENCE [LARGE SCALE GENOMIC DNA]</scope>
    <source>
        <strain evidence="11">E2A</strain>
    </source>
</reference>
<feature type="transmembrane region" description="Helical" evidence="8">
    <location>
        <begin position="383"/>
        <end position="404"/>
    </location>
</feature>
<feature type="transmembrane region" description="Helical" evidence="8">
    <location>
        <begin position="228"/>
        <end position="252"/>
    </location>
</feature>
<dbReference type="Pfam" id="PF07690">
    <property type="entry name" value="MFS_1"/>
    <property type="match status" value="1"/>
</dbReference>
<evidence type="ECO:0000256" key="3">
    <source>
        <dbReference type="ARBA" id="ARBA00022475"/>
    </source>
</evidence>
<keyword evidence="6 8" id="KW-0472">Membrane</keyword>
<dbReference type="PROSITE" id="PS00217">
    <property type="entry name" value="SUGAR_TRANSPORT_2"/>
    <property type="match status" value="1"/>
</dbReference>
<keyword evidence="4 8" id="KW-0812">Transmembrane</keyword>
<sequence length="445" mass="45226">MGVLLRDFSVQGCAGASGELPTLRRERKREVRAAVYLLVVLTIGAYLPTPLYAGYQQAFGFSDLTMTLIFATFALVTAPSLLLFGPAADALGRRVVLRASVIAAALASGCFALAEGPEWLFIGRAIQGVALGAATAAATALIAERDPDGNRSRASVVASMAFVGGTAAGPLVAGMLAEYAPLPLLLPYLAHLVLLSIGWHRVSALTASGARASRWRPTRPHVPKGMRLRLGTAAGVGFLAWTVAGLFLAVIPAVLGRAARIDNLALTGGIVAAVLVCSVLVLPFVPRCGPETAQFVGLGALLGSLLALALTGGSSLPMTMAAAVAAGVGHGLAYGGAVATIDATAPNGQRGSVNGAVYLAFYLGTGVPTVAVGLLTLEQPLTTAISWISATAAALVPLIGAALAHANRTPKQAACSGDAAEPVSGGDSPAAGDQRRSRREPFWLL</sequence>
<dbReference type="SUPFAM" id="SSF103473">
    <property type="entry name" value="MFS general substrate transporter"/>
    <property type="match status" value="1"/>
</dbReference>
<dbReference type="AlphaFoldDB" id="A0A5Q3QBH3"/>
<organism evidence="10 11">
    <name type="scientific">Allosaccharopolyspora coralli</name>
    <dbReference type="NCBI Taxonomy" id="2665642"/>
    <lineage>
        <taxon>Bacteria</taxon>
        <taxon>Bacillati</taxon>
        <taxon>Actinomycetota</taxon>
        <taxon>Actinomycetes</taxon>
        <taxon>Pseudonocardiales</taxon>
        <taxon>Pseudonocardiaceae</taxon>
        <taxon>Allosaccharopolyspora</taxon>
    </lineage>
</organism>
<dbReference type="GO" id="GO:0005886">
    <property type="term" value="C:plasma membrane"/>
    <property type="evidence" value="ECO:0007669"/>
    <property type="project" value="UniProtKB-SubCell"/>
</dbReference>
<keyword evidence="2" id="KW-0813">Transport</keyword>
<evidence type="ECO:0000256" key="6">
    <source>
        <dbReference type="ARBA" id="ARBA00023136"/>
    </source>
</evidence>
<evidence type="ECO:0000313" key="11">
    <source>
        <dbReference type="Proteomes" id="UP000371041"/>
    </source>
</evidence>